<feature type="compositionally biased region" description="Gly residues" evidence="2">
    <location>
        <begin position="2375"/>
        <end position="2384"/>
    </location>
</feature>
<feature type="region of interest" description="Disordered" evidence="2">
    <location>
        <begin position="1454"/>
        <end position="1527"/>
    </location>
</feature>
<sequence length="2623" mass="270111">MSVLVPEEVRRLFQVLTGEDMTDADEDALFAVAGRLESGAVAVEVLAPVVREVVGRVRGGFSGKAADRFAERLAAFGPVLESGSVGLRELAGFVRNLALQVQYLKFVTVGGLLLLLAEVAWAVSMAGLTAGASMAWLAARFAVMRFLLSRWWGQLFMRLAVAQVVGIGLQLVVEVGAQGAQFALGTRKKWDGQLTGMAVGVGSFSALLAVPLSALGNVVGNAITKVLVRGLGDKIDAEVLAAAARHAAEEHAQFYPLSSMARFADVVSKNIEDFTGMSVRAMWAARFGHGLGESLEEGLTEMFGEAGYGALSGQGAQWNPFSFTAGLSEAVGSGIGNLAGLAMRGELVPAGRARDAADGEKDSANLDTTADRSEELKTDSASQSGEKSGSRSTVSDVDPESSEPGLRTVATDRKPGSVGSGVPVASSAFLPVGSGPEREPLAGVSGARQGEIGAVEREMAAGRPASSDSPSLISPAHGAWAPDARMAPDAGGQATSGGVPRDVDTEAAVEPPPYGPPQADEVFPAVSPGGDPRSGTPPPGYGAVTGDIRVGAASSGADGTEHYRVGSLASDSDAEVGGSHAGSPQRDDHVGPGTSGMDGAERYRGRSPVSDAMADSVAGNEDAARLGGGAPEPAMLPDSVEGPVLGAKAMGLPADAVRVPVPAEVVSGGGIVGFVRGRVADVGGLVVLVSGEGSGAPVVSSAQASRVAREVGRDVVALMPGSGWHGPRWMQFAPDGSRPRPLGGPGRIEALRQVGGGRFGLADLARSSVPESPAETQVAGPAEAGSAATAPVGADSTAADAAESRTWSHAKEQPASNSVAEWTESDLRGAVERARSLGGNRDVAVGIVQGTHEVVALARDDAAVSLDDVVALVAVRVAELGRAEALRFSRELAARLGTQGRGLGIRAGAETDSQAEVPVLAGEWSWGDVPDVGSPHAGWWEAGFPILPDLVGAGAGALDLGAGSARVEPHSARDAGEPYTGAALGKKFGKSQTWGRNRILEIRSEVDASAGAAVGVAGWSESDLRKEVERARSVSGQRDVAAGIVQATHDVVALARDDAAVSLDDVVALVAVRFADGGRDGAVRFSRELAARLGTEGTGLAVRAGAGSEPQTEAAVSEESASGDRTGGVLAESVGIPMTWGFDPTDTEWAHDVGSWSFDPTAVEQSLGPGWDVAEPGVIAAAEGAASEGVDGERSRLVAELGGLVDVLGRLLTGAPEGYLPGLRGRVGHWSQTLARGEFDGVDVVALRRRVGDAGALVERLRRDGLVEAGGGDGGVAESRVGSVGGESVDIAEVDAADRGVGAVGSVGDGGSRKRAHSGDSSDEGAERRSVGPGDAVGSASEAGEATGFENTERLNEAARVAARRARDAGQPYSGGALGRKFGRSKEWGRRRLADISGEGGATRSDLDEQLREEARAEARRARDAGTPYSGRELGDKFEKGLKWGVARLAEVNKEAGKRRATSAQRLRDTTQAEEGRALEASQPYRDEELGKNPEKGKKSGQARLAEIGDEGRETQSANARLREEARAEARRAIAGGTPHSAKALGEMFNRSRDWGQQRLAEVKNESGMSRWALDERLREEGRMEARRARDAGRPYSGTELGDKFQRSADWGLRRLREIMNEVGSSAGFASDSGGEVPTHDAESAGGTQPVESGLEADFPTLPELSGDSVAGGVAADPTAASWSWEAGWDVGDVSGAGDLEWPQPGGVAGWSESVLRTEVEWARLVGGARDAAVGIVRATHNVVALARGDAAVSLEDVVALVAVRVDAVGRDEAVRFSRELAARLGTQGTGLGIRAGAGPGPRAATPVPEESVADEGPGVPATWVFDPAVESGLDSADIAEPSWSDAPGAGPDDGPSPEADFLASWEFGYRSAVGDLASDGSLPEVAPWSWGVDEVPIAGALNLEAAGGYLNPGALAVRGLGADTTDRRPRGTGSTYAGAAFETVDAAPESAAETPNSGPGTAAALGKKFGMGASWGRERLAEIGASGTSRALRKVEQERADMNEAARAEARRARDAGEPHTGATLGEKFGKSRWWGRDRLGEIESEGDATRLAVRGKEAERLREAGRAQARRARDAGEPHTGETVGKFGKSERRGNAGSKRGATGLVARGPAGEQLREDARVEARRARDAGEFYTGKALGEKFGMSEAWGKSRLVEINAQGGGARRTLRAEEREWAQEREAARVEARRARDAGEPYTAPKLAEKFGKSTAWGQHRLAEIKDTDGATGSAVREPAARQVREAARVEARRARDAGEPYTGKALAAKFGKSMAWGARLLAGIRAEGDAGRPPLPEQDPQSDVPVSEDFAVSGQVGATAAESAVDSPGVGGWWSWGDAAGTGPDDAGLFAFDADFDLDGADFGVGAVDSAGESSGRKQGLGDGSGEGTGRRSSVLPGLPELPEVGGSSAAFGGLSGVEPSPWDVDEAGGGDVADLVAGEGYVDRHGVEFFGFGLDVGVVDRGTSAVGSADGGAAELLAEFGGEAAEPGGVAVDPAPGAVEAAEQIERAESLHEAARVEARRARDAGEPYSGAALGKKFGKGRSWGRARLVEIRDEGAAARPAVLVREWAQARAEARAEARRARDAGEPYSGAALGKKFGKSKAWGKSRLAEIKTEDGGAGRPRASG</sequence>
<evidence type="ECO:0000313" key="5">
    <source>
        <dbReference type="EMBL" id="MBB5159225.1"/>
    </source>
</evidence>
<dbReference type="InterPro" id="IPR057746">
    <property type="entry name" value="CpnT-like_N"/>
</dbReference>
<feature type="compositionally biased region" description="Low complexity" evidence="2">
    <location>
        <begin position="1845"/>
        <end position="1860"/>
    </location>
</feature>
<protein>
    <recommendedName>
        <fullName evidence="4">Outer membrane channel protein CpnT-like N-terminal domain-containing protein</fullName>
    </recommendedName>
</protein>
<feature type="region of interest" description="Disordered" evidence="2">
    <location>
        <begin position="352"/>
        <end position="638"/>
    </location>
</feature>
<feature type="compositionally biased region" description="Basic and acidic residues" evidence="2">
    <location>
        <begin position="2574"/>
        <end position="2583"/>
    </location>
</feature>
<feature type="domain" description="Outer membrane channel protein CpnT-like N-terminal" evidence="4">
    <location>
        <begin position="23"/>
        <end position="142"/>
    </location>
</feature>
<evidence type="ECO:0000259" key="4">
    <source>
        <dbReference type="Pfam" id="PF25547"/>
    </source>
</evidence>
<feature type="compositionally biased region" description="Basic and acidic residues" evidence="2">
    <location>
        <begin position="2056"/>
        <end position="2082"/>
    </location>
</feature>
<reference evidence="5 6" key="1">
    <citation type="submission" date="2020-08" db="EMBL/GenBank/DDBJ databases">
        <title>Sequencing the genomes of 1000 actinobacteria strains.</title>
        <authorList>
            <person name="Klenk H.-P."/>
        </authorList>
    </citation>
    <scope>NUCLEOTIDE SEQUENCE [LARGE SCALE GENOMIC DNA]</scope>
    <source>
        <strain evidence="5 6">DSM 45584</strain>
    </source>
</reference>
<feature type="region of interest" description="Disordered" evidence="2">
    <location>
        <begin position="2365"/>
        <end position="2414"/>
    </location>
</feature>
<feature type="region of interest" description="Disordered" evidence="2">
    <location>
        <begin position="1393"/>
        <end position="1435"/>
    </location>
</feature>
<evidence type="ECO:0000256" key="2">
    <source>
        <dbReference type="SAM" id="MobiDB-lite"/>
    </source>
</evidence>
<feature type="region of interest" description="Disordered" evidence="2">
    <location>
        <begin position="2574"/>
        <end position="2623"/>
    </location>
</feature>
<feature type="region of interest" description="Disordered" evidence="2">
    <location>
        <begin position="1626"/>
        <end position="1656"/>
    </location>
</feature>
<keyword evidence="3" id="KW-0472">Membrane</keyword>
<feature type="compositionally biased region" description="Basic and acidic residues" evidence="2">
    <location>
        <begin position="1466"/>
        <end position="1478"/>
    </location>
</feature>
<feature type="compositionally biased region" description="Low complexity" evidence="2">
    <location>
        <begin position="1626"/>
        <end position="1635"/>
    </location>
</feature>
<feature type="compositionally biased region" description="Basic and acidic residues" evidence="2">
    <location>
        <begin position="1485"/>
        <end position="1498"/>
    </location>
</feature>
<feature type="compositionally biased region" description="Low complexity" evidence="2">
    <location>
        <begin position="778"/>
        <end position="794"/>
    </location>
</feature>
<feature type="compositionally biased region" description="Basic and acidic residues" evidence="2">
    <location>
        <begin position="352"/>
        <end position="378"/>
    </location>
</feature>
<feature type="transmembrane region" description="Helical" evidence="3">
    <location>
        <begin position="112"/>
        <end position="139"/>
    </location>
</feature>
<evidence type="ECO:0000313" key="6">
    <source>
        <dbReference type="Proteomes" id="UP000584374"/>
    </source>
</evidence>
<comment type="caution">
    <text evidence="5">The sequence shown here is derived from an EMBL/GenBank/DDBJ whole genome shotgun (WGS) entry which is preliminary data.</text>
</comment>
<feature type="compositionally biased region" description="Basic and acidic residues" evidence="2">
    <location>
        <begin position="1405"/>
        <end position="1424"/>
    </location>
</feature>
<dbReference type="Proteomes" id="UP000584374">
    <property type="component" value="Unassembled WGS sequence"/>
</dbReference>
<dbReference type="Pfam" id="PF25547">
    <property type="entry name" value="WXG100_2"/>
    <property type="match status" value="1"/>
</dbReference>
<keyword evidence="3" id="KW-0812">Transmembrane</keyword>
<feature type="transmembrane region" description="Helical" evidence="3">
    <location>
        <begin position="151"/>
        <end position="173"/>
    </location>
</feature>
<proteinExistence type="predicted"/>
<gene>
    <name evidence="5" type="ORF">BJ970_006824</name>
</gene>
<feature type="compositionally biased region" description="Low complexity" evidence="2">
    <location>
        <begin position="416"/>
        <end position="428"/>
    </location>
</feature>
<keyword evidence="3" id="KW-1133">Transmembrane helix</keyword>
<accession>A0A840QJP1</accession>
<feature type="region of interest" description="Disordered" evidence="2">
    <location>
        <begin position="1302"/>
        <end position="1381"/>
    </location>
</feature>
<evidence type="ECO:0000256" key="3">
    <source>
        <dbReference type="SAM" id="Phobius"/>
    </source>
</evidence>
<feature type="transmembrane region" description="Helical" evidence="3">
    <location>
        <begin position="194"/>
        <end position="215"/>
    </location>
</feature>
<evidence type="ECO:0000256" key="1">
    <source>
        <dbReference type="SAM" id="Coils"/>
    </source>
</evidence>
<feature type="coiled-coil region" evidence="1">
    <location>
        <begin position="2495"/>
        <end position="2522"/>
    </location>
</feature>
<name>A0A840QJP1_9PSEU</name>
<feature type="region of interest" description="Disordered" evidence="2">
    <location>
        <begin position="2056"/>
        <end position="2122"/>
    </location>
</feature>
<keyword evidence="6" id="KW-1185">Reference proteome</keyword>
<keyword evidence="1" id="KW-0175">Coiled coil</keyword>
<dbReference type="EMBL" id="JACHIW010000002">
    <property type="protein sequence ID" value="MBB5159225.1"/>
    <property type="molecule type" value="Genomic_DNA"/>
</dbReference>
<feature type="compositionally biased region" description="Basic and acidic residues" evidence="2">
    <location>
        <begin position="1317"/>
        <end position="1330"/>
    </location>
</feature>
<feature type="region of interest" description="Disordered" evidence="2">
    <location>
        <begin position="1103"/>
        <end position="1128"/>
    </location>
</feature>
<feature type="region of interest" description="Disordered" evidence="2">
    <location>
        <begin position="1839"/>
        <end position="1860"/>
    </location>
</feature>
<feature type="compositionally biased region" description="Basic and acidic residues" evidence="2">
    <location>
        <begin position="2605"/>
        <end position="2615"/>
    </location>
</feature>
<feature type="region of interest" description="Disordered" evidence="2">
    <location>
        <begin position="1792"/>
        <end position="1817"/>
    </location>
</feature>
<dbReference type="RefSeq" id="WP_184731501.1">
    <property type="nucleotide sequence ID" value="NZ_JACHIW010000002.1"/>
</dbReference>
<feature type="compositionally biased region" description="Polar residues" evidence="2">
    <location>
        <begin position="379"/>
        <end position="395"/>
    </location>
</feature>
<organism evidence="5 6">
    <name type="scientific">Saccharopolyspora phatthalungensis</name>
    <dbReference type="NCBI Taxonomy" id="664693"/>
    <lineage>
        <taxon>Bacteria</taxon>
        <taxon>Bacillati</taxon>
        <taxon>Actinomycetota</taxon>
        <taxon>Actinomycetes</taxon>
        <taxon>Pseudonocardiales</taxon>
        <taxon>Pseudonocardiaceae</taxon>
        <taxon>Saccharopolyspora</taxon>
    </lineage>
</organism>
<feature type="region of interest" description="Disordered" evidence="2">
    <location>
        <begin position="767"/>
        <end position="824"/>
    </location>
</feature>